<keyword evidence="2 4" id="KW-0560">Oxidoreductase</keyword>
<evidence type="ECO:0000256" key="3">
    <source>
        <dbReference type="ARBA" id="ARBA00023027"/>
    </source>
</evidence>
<dbReference type="InterPro" id="IPR006140">
    <property type="entry name" value="D-isomer_DH_NAD-bd"/>
</dbReference>
<dbReference type="SUPFAM" id="SSF51735">
    <property type="entry name" value="NAD(P)-binding Rossmann-fold domains"/>
    <property type="match status" value="1"/>
</dbReference>
<dbReference type="InterPro" id="IPR006139">
    <property type="entry name" value="D-isomer_2_OHA_DH_cat_dom"/>
</dbReference>
<comment type="similarity">
    <text evidence="1 4">Belongs to the D-isomer specific 2-hydroxyacid dehydrogenase family.</text>
</comment>
<accession>A0ABW2FJ51</accession>
<dbReference type="PROSITE" id="PS00670">
    <property type="entry name" value="D_2_HYDROXYACID_DH_2"/>
    <property type="match status" value="1"/>
</dbReference>
<dbReference type="Gene3D" id="3.40.50.720">
    <property type="entry name" value="NAD(P)-binding Rossmann-like Domain"/>
    <property type="match status" value="2"/>
</dbReference>
<protein>
    <submittedName>
        <fullName evidence="7">Phosphoglycerate dehydrogenase</fullName>
    </submittedName>
</protein>
<keyword evidence="8" id="KW-1185">Reference proteome</keyword>
<dbReference type="InterPro" id="IPR036291">
    <property type="entry name" value="NAD(P)-bd_dom_sf"/>
</dbReference>
<dbReference type="EMBL" id="JBHTAI010000031">
    <property type="protein sequence ID" value="MFC7153198.1"/>
    <property type="molecule type" value="Genomic_DNA"/>
</dbReference>
<dbReference type="SUPFAM" id="SSF52283">
    <property type="entry name" value="Formate/glycerate dehydrogenase catalytic domain-like"/>
    <property type="match status" value="1"/>
</dbReference>
<name>A0ABW2FJ51_9BACL</name>
<dbReference type="PANTHER" id="PTHR42789:SF1">
    <property type="entry name" value="D-ISOMER SPECIFIC 2-HYDROXYACID DEHYDROGENASE FAMILY PROTEIN (AFU_ORTHOLOGUE AFUA_6G10090)"/>
    <property type="match status" value="1"/>
</dbReference>
<keyword evidence="3" id="KW-0520">NAD</keyword>
<feature type="domain" description="D-isomer specific 2-hydroxyacid dehydrogenase catalytic" evidence="5">
    <location>
        <begin position="16"/>
        <end position="310"/>
    </location>
</feature>
<dbReference type="InterPro" id="IPR050857">
    <property type="entry name" value="D-2-hydroxyacid_DH"/>
</dbReference>
<comment type="caution">
    <text evidence="7">The sequence shown here is derived from an EMBL/GenBank/DDBJ whole genome shotgun (WGS) entry which is preliminary data.</text>
</comment>
<evidence type="ECO:0000313" key="8">
    <source>
        <dbReference type="Proteomes" id="UP001596378"/>
    </source>
</evidence>
<organism evidence="7 8">
    <name type="scientific">Cohnella cellulosilytica</name>
    <dbReference type="NCBI Taxonomy" id="986710"/>
    <lineage>
        <taxon>Bacteria</taxon>
        <taxon>Bacillati</taxon>
        <taxon>Bacillota</taxon>
        <taxon>Bacilli</taxon>
        <taxon>Bacillales</taxon>
        <taxon>Paenibacillaceae</taxon>
        <taxon>Cohnella</taxon>
    </lineage>
</organism>
<dbReference type="PROSITE" id="PS00671">
    <property type="entry name" value="D_2_HYDROXYACID_DH_3"/>
    <property type="match status" value="1"/>
</dbReference>
<dbReference type="PANTHER" id="PTHR42789">
    <property type="entry name" value="D-ISOMER SPECIFIC 2-HYDROXYACID DEHYDROGENASE FAMILY PROTEIN (AFU_ORTHOLOGUE AFUA_6G10090)"/>
    <property type="match status" value="1"/>
</dbReference>
<sequence>MTKIVVTPRSFARHSREPLDMLKRQGYEVVLNPFGRIMTKEEIGGLIADADAVIVGVDPLDREVLEKAERLKVISKYGIGTDNIDTSFAQERGIAVSVAAGANTDAVADYTFALMLAAARKLTVIDQECRKRNWTKLTTLDVCHRTLGLLGMGNIGKAVARRAAGFDMKIIAFDTIRDPAFAEANGIAYAERIEDVLRTADFISLHLPLNERTRHMIGRAQFAMMKPTAVLVNTARGGLIDEEALYETLKAEAIWGAGVDVFEEEPPGNAALLELDNLIIGSHCAASTVSAVDNMGLIASRNAIHAIEGLQTAQ</sequence>
<evidence type="ECO:0000256" key="1">
    <source>
        <dbReference type="ARBA" id="ARBA00005854"/>
    </source>
</evidence>
<feature type="domain" description="D-isomer specific 2-hydroxyacid dehydrogenase NAD-binding" evidence="6">
    <location>
        <begin position="112"/>
        <end position="285"/>
    </location>
</feature>
<dbReference type="InterPro" id="IPR029753">
    <property type="entry name" value="D-isomer_DH_CS"/>
</dbReference>
<evidence type="ECO:0000259" key="6">
    <source>
        <dbReference type="Pfam" id="PF02826"/>
    </source>
</evidence>
<reference evidence="8" key="1">
    <citation type="journal article" date="2019" name="Int. J. Syst. Evol. Microbiol.">
        <title>The Global Catalogue of Microorganisms (GCM) 10K type strain sequencing project: providing services to taxonomists for standard genome sequencing and annotation.</title>
        <authorList>
            <consortium name="The Broad Institute Genomics Platform"/>
            <consortium name="The Broad Institute Genome Sequencing Center for Infectious Disease"/>
            <person name="Wu L."/>
            <person name="Ma J."/>
        </authorList>
    </citation>
    <scope>NUCLEOTIDE SEQUENCE [LARGE SCALE GENOMIC DNA]</scope>
    <source>
        <strain evidence="8">KCTC 12907</strain>
    </source>
</reference>
<evidence type="ECO:0000259" key="5">
    <source>
        <dbReference type="Pfam" id="PF00389"/>
    </source>
</evidence>
<evidence type="ECO:0000256" key="2">
    <source>
        <dbReference type="ARBA" id="ARBA00023002"/>
    </source>
</evidence>
<dbReference type="RefSeq" id="WP_378051884.1">
    <property type="nucleotide sequence ID" value="NZ_JBHMDN010000038.1"/>
</dbReference>
<dbReference type="CDD" id="cd12172">
    <property type="entry name" value="PGDH_like_2"/>
    <property type="match status" value="1"/>
</dbReference>
<evidence type="ECO:0000313" key="7">
    <source>
        <dbReference type="EMBL" id="MFC7153198.1"/>
    </source>
</evidence>
<proteinExistence type="inferred from homology"/>
<gene>
    <name evidence="7" type="ORF">ACFQMJ_32145</name>
</gene>
<dbReference type="Pfam" id="PF00389">
    <property type="entry name" value="2-Hacid_dh"/>
    <property type="match status" value="1"/>
</dbReference>
<evidence type="ECO:0000256" key="4">
    <source>
        <dbReference type="RuleBase" id="RU003719"/>
    </source>
</evidence>
<dbReference type="Pfam" id="PF02826">
    <property type="entry name" value="2-Hacid_dh_C"/>
    <property type="match status" value="1"/>
</dbReference>
<dbReference type="Proteomes" id="UP001596378">
    <property type="component" value="Unassembled WGS sequence"/>
</dbReference>